<dbReference type="RefSeq" id="WP_127162364.1">
    <property type="nucleotide sequence ID" value="NZ_CP029822.1"/>
</dbReference>
<dbReference type="KEGG" id="emo:DM558_05110"/>
<dbReference type="AlphaFoldDB" id="A0A3S9XCJ9"/>
<keyword evidence="2" id="KW-1185">Reference proteome</keyword>
<name>A0A3S9XCJ9_9GAMM</name>
<dbReference type="Proteomes" id="UP000273143">
    <property type="component" value="Chromosome"/>
</dbReference>
<proteinExistence type="predicted"/>
<accession>A0A3S9XCJ9</accession>
<protein>
    <submittedName>
        <fullName evidence="1">Uncharacterized protein</fullName>
    </submittedName>
</protein>
<reference evidence="2" key="1">
    <citation type="submission" date="2018-06" db="EMBL/GenBank/DDBJ databases">
        <title>Complete genome of Pseudomonas insecticola strain QZS01.</title>
        <authorList>
            <person name="Wang J."/>
            <person name="Su Q."/>
        </authorList>
    </citation>
    <scope>NUCLEOTIDE SEQUENCE [LARGE SCALE GENOMIC DNA]</scope>
    <source>
        <strain evidence="2">QZS01</strain>
    </source>
</reference>
<organism evidence="1 2">
    <name type="scientific">Entomomonas moraniae</name>
    <dbReference type="NCBI Taxonomy" id="2213226"/>
    <lineage>
        <taxon>Bacteria</taxon>
        <taxon>Pseudomonadati</taxon>
        <taxon>Pseudomonadota</taxon>
        <taxon>Gammaproteobacteria</taxon>
        <taxon>Pseudomonadales</taxon>
        <taxon>Pseudomonadaceae</taxon>
        <taxon>Entomomonas</taxon>
    </lineage>
</organism>
<dbReference type="EMBL" id="CP029822">
    <property type="protein sequence ID" value="AZS50192.1"/>
    <property type="molecule type" value="Genomic_DNA"/>
</dbReference>
<sequence length="289" mass="33653">MAMSISNQQMHQLKNNLLDDYLKELMTLLQPDFGQWQQSIGEDNFYHALKQGVEDAKTEGFSQRGPVKLYINLQLLLGSGFAIDPQYAGLTEEWQRLKTQHVSQLEQADTLHQELTPYFDQVLGEQNNALLNHLKRLQQLNLNELGVYKETYKPDLHALLYELYPEKYQQLGKETMTQVIIKGTEKAYYQYHFEQPSHSALLVTACFSLGHQFDQDPFLPWFSQTQEHNPINPMHMTTTDMNTNTKAYTQIKAAMNEEFEADNSQQQAKWLEASLKSYADRAMMNYRQK</sequence>
<evidence type="ECO:0000313" key="2">
    <source>
        <dbReference type="Proteomes" id="UP000273143"/>
    </source>
</evidence>
<evidence type="ECO:0000313" key="1">
    <source>
        <dbReference type="EMBL" id="AZS50192.1"/>
    </source>
</evidence>
<gene>
    <name evidence="1" type="ORF">DM558_05110</name>
</gene>